<name>A0ABX0IWT5_9FLAO</name>
<keyword evidence="2" id="KW-1185">Reference proteome</keyword>
<gene>
    <name evidence="1" type="ORF">FIA58_019750</name>
</gene>
<protein>
    <recommendedName>
        <fullName evidence="3">DUF4932 domain-containing protein</fullName>
    </recommendedName>
</protein>
<proteinExistence type="predicted"/>
<reference evidence="1" key="2">
    <citation type="submission" date="2020-02" db="EMBL/GenBank/DDBJ databases">
        <title>Flavobacterium profundi sp. nov., isolated from a deep-sea seamount.</title>
        <authorList>
            <person name="Zhang D.-C."/>
        </authorList>
    </citation>
    <scope>NUCLEOTIDE SEQUENCE</scope>
    <source>
        <strain evidence="1">EC11</strain>
    </source>
</reference>
<dbReference type="RefSeq" id="WP_140964422.1">
    <property type="nucleotide sequence ID" value="NZ_VEVQ02000019.1"/>
</dbReference>
<reference evidence="1" key="1">
    <citation type="submission" date="2019-05" db="EMBL/GenBank/DDBJ databases">
        <authorList>
            <person name="Lianzixin W."/>
        </authorList>
    </citation>
    <scope>NUCLEOTIDE SEQUENCE</scope>
    <source>
        <strain evidence="1">EC11</strain>
    </source>
</reference>
<evidence type="ECO:0008006" key="3">
    <source>
        <dbReference type="Google" id="ProtNLM"/>
    </source>
</evidence>
<organism evidence="1 2">
    <name type="scientific">Flavobacterium jejuense</name>
    <dbReference type="NCBI Taxonomy" id="1544455"/>
    <lineage>
        <taxon>Bacteria</taxon>
        <taxon>Pseudomonadati</taxon>
        <taxon>Bacteroidota</taxon>
        <taxon>Flavobacteriia</taxon>
        <taxon>Flavobacteriales</taxon>
        <taxon>Flavobacteriaceae</taxon>
        <taxon>Flavobacterium</taxon>
    </lineage>
</organism>
<accession>A0ABX0IWT5</accession>
<dbReference type="Proteomes" id="UP000817854">
    <property type="component" value="Unassembled WGS sequence"/>
</dbReference>
<evidence type="ECO:0000313" key="1">
    <source>
        <dbReference type="EMBL" id="NHN27918.1"/>
    </source>
</evidence>
<comment type="caution">
    <text evidence="1">The sequence shown here is derived from an EMBL/GenBank/DDBJ whole genome shotgun (WGS) entry which is preliminary data.</text>
</comment>
<sequence length="379" mass="44157">MKKRVLFLSILLCVFYSIGQNNKQKIEVQLSSRVDMASKEVNEIVVLYENYLNSNPHIISDNPFWNRKEKELYKDFDFSRASMFQSGMTTEQLCNIFSPFVMSVEPYGKKYQIRILFSMPTNNPEYLRSKVWCIQKLNAIKEGQKWVLENLIVELTKEWKSNTIGTIEYVYPNSHVFNRDEAKLSEVFCEDIISRFNPNYNTTFKFYLTNNIDDMGLLENFDYYYVGITKGKARENMILTARGNEYFPHELVHKLLPENKKRGHIIEEGLAVFLGTKVNFLEYEKMRLELANDLINNRTKINFKSVVSQEVSFNGYQTAYPAGGAICELVYNKAGDKGLLQLMIANTESYGAIILELTKITNLKLEEIIKEWNKLILKN</sequence>
<dbReference type="EMBL" id="VEVQ02000019">
    <property type="protein sequence ID" value="NHN27918.1"/>
    <property type="molecule type" value="Genomic_DNA"/>
</dbReference>
<evidence type="ECO:0000313" key="2">
    <source>
        <dbReference type="Proteomes" id="UP000817854"/>
    </source>
</evidence>